<gene>
    <name evidence="1" type="ordered locus">DEFDS_1725</name>
</gene>
<evidence type="ECO:0000313" key="1">
    <source>
        <dbReference type="EMBL" id="BAI81180.1"/>
    </source>
</evidence>
<dbReference type="Gene3D" id="2.30.30.830">
    <property type="match status" value="1"/>
</dbReference>
<dbReference type="Pfam" id="PF04351">
    <property type="entry name" value="PilP"/>
    <property type="match status" value="1"/>
</dbReference>
<evidence type="ECO:0008006" key="3">
    <source>
        <dbReference type="Google" id="ProtNLM"/>
    </source>
</evidence>
<dbReference type="Proteomes" id="UP000001520">
    <property type="component" value="Chromosome"/>
</dbReference>
<dbReference type="EMBL" id="AP011529">
    <property type="protein sequence ID" value="BAI81180.1"/>
    <property type="molecule type" value="Genomic_DNA"/>
</dbReference>
<dbReference type="PROSITE" id="PS51257">
    <property type="entry name" value="PROKAR_LIPOPROTEIN"/>
    <property type="match status" value="1"/>
</dbReference>
<proteinExistence type="predicted"/>
<dbReference type="eggNOG" id="COG3168">
    <property type="taxonomic scope" value="Bacteria"/>
</dbReference>
<accession>D3P8Z0</accession>
<protein>
    <recommendedName>
        <fullName evidence="3">Type IV pilus assembly protein PilP</fullName>
    </recommendedName>
</protein>
<dbReference type="OrthoDB" id="9793718at2"/>
<reference evidence="1 2" key="1">
    <citation type="journal article" date="2010" name="DNA Res.">
        <title>Bacterial lifestyle in a deep-sea hydrothermal vent chimney revealed by the genome sequence of the thermophilic bacterium Deferribacter desulfuricans SSM1.</title>
        <authorList>
            <person name="Takaki Y."/>
            <person name="Shimamura S."/>
            <person name="Nakagawa S."/>
            <person name="Fukuhara Y."/>
            <person name="Horikawa H."/>
            <person name="Ankai A."/>
            <person name="Harada T."/>
            <person name="Hosoyama A."/>
            <person name="Oguchi A."/>
            <person name="Fukui S."/>
            <person name="Fujita N."/>
            <person name="Takami H."/>
            <person name="Takai K."/>
        </authorList>
    </citation>
    <scope>NUCLEOTIDE SEQUENCE [LARGE SCALE GENOMIC DNA]</scope>
    <source>
        <strain evidence="2">DSM 14783 / JCM 11476 / NBRC 101012 / SSM1</strain>
    </source>
</reference>
<dbReference type="InterPro" id="IPR007446">
    <property type="entry name" value="PilP"/>
</dbReference>
<evidence type="ECO:0000313" key="2">
    <source>
        <dbReference type="Proteomes" id="UP000001520"/>
    </source>
</evidence>
<name>D3P8Z0_DEFDS</name>
<organism evidence="1 2">
    <name type="scientific">Deferribacter desulfuricans (strain DSM 14783 / JCM 11476 / NBRC 101012 / SSM1)</name>
    <dbReference type="NCBI Taxonomy" id="639282"/>
    <lineage>
        <taxon>Bacteria</taxon>
        <taxon>Pseudomonadati</taxon>
        <taxon>Deferribacterota</taxon>
        <taxon>Deferribacteres</taxon>
        <taxon>Deferribacterales</taxon>
        <taxon>Deferribacteraceae</taxon>
        <taxon>Deferribacter</taxon>
    </lineage>
</organism>
<keyword evidence="2" id="KW-1185">Reference proteome</keyword>
<dbReference type="STRING" id="639282.DEFDS_1725"/>
<dbReference type="HOGENOM" id="CLU_1388442_0_0_0"/>
<sequence length="176" mass="19811">MRILLNVFILVLFVVAIGCDSSIPEFKPKTIKRNVKKVSFQIDNKTLTKQEEKLKSLFVNKYVPLNYEASKNPFESVVDLYKANQESVSEGNPLLSLNLDQLKLVGILKSTFGNIGVIDANGNTFYVKVGDEIGSMRGKIITISEDMMVVRQTEKDIFGNVKTDLKEIYLTQKEGK</sequence>
<dbReference type="AlphaFoldDB" id="D3P8Z0"/>
<dbReference type="RefSeq" id="WP_013008426.1">
    <property type="nucleotide sequence ID" value="NC_013939.1"/>
</dbReference>
<dbReference type="KEGG" id="ddf:DEFDS_1725"/>